<dbReference type="HOGENOM" id="CLU_361301_0_0_1"/>
<dbReference type="PANTHER" id="PTHR10039:SF5">
    <property type="entry name" value="NACHT DOMAIN-CONTAINING PROTEIN"/>
    <property type="match status" value="1"/>
</dbReference>
<proteinExistence type="predicted"/>
<evidence type="ECO:0008006" key="6">
    <source>
        <dbReference type="Google" id="ProtNLM"/>
    </source>
</evidence>
<dbReference type="EMBL" id="AMYD01002974">
    <property type="protein sequence ID" value="EQB47430.1"/>
    <property type="molecule type" value="Genomic_DNA"/>
</dbReference>
<sequence>MATYWFWDRQGNGLQNSLRGLLQGLLFEIIKRIPAYGSLLFPDHHLITRSGWQRDFPTLHELKRAFKRLASAQPSPAYVAILIDGLDECEGEFQDRVKLVELLTQAAVSTHIKVVVSSRPDTAFEATLQGCNRLQLHNLTQQDIQRYVADTLFSHPRLPYLKSQHHGQEAFYDLIQAIVSKSEGVFLWLRLVVQSLMEHLNDCNTIQDLHQVVDVFPEGIQTLYLGMMRRIRTDHRSRGYQLLQLARRNIALSDTLTPWHYATADKTLPEPPCHCLTAICISLAHGDVSTVLSQEITSPDPETLRDTKEKVDNRLRSWCAGLLETRGPPTSSSDHFGDPEVHFLHRSVAVFLDRPEVHLEITSTIQETHFETDKLLVMGFLARLKTYSEVWRKWNIGCPSLEWNYIEIILRLARHAKDWAFSTICDILDELDRIMTFVKTNYWTVPGHWSEAMRRRFEMDHWTNYFPWNNQWAGRGKITYYGDKVVDYYASHPTFVSFAMSFGLAEYAISKLRTVDQASMIRMEGQPLLSSACRPPPALVGIPGAIRPEIISHLLQLGADPNRAYASITHAGASTTPWKEMLTTLHDLRIVCIRGAQQLADIVTSMVISGADPNAEVSFEERIARGSASHFITRKPLQLIQYAFIDKLETPQTALYEGLVYHDDLLKEFRPCTRSRWGTYVGNFVPFESLRPDWTVSEYPWINHFGPLQLPDSDATGLVPTEVDGIKHMGCKLMDLLRSKGAVADVPAVTAQQRRRHLAYYRPWLARRFGRGSR</sequence>
<dbReference type="PANTHER" id="PTHR10039">
    <property type="entry name" value="AMELOGENIN"/>
    <property type="match status" value="1"/>
</dbReference>
<dbReference type="InterPro" id="IPR056884">
    <property type="entry name" value="NPHP3-like_N"/>
</dbReference>
<dbReference type="Pfam" id="PF25053">
    <property type="entry name" value="DUF7791"/>
    <property type="match status" value="1"/>
</dbReference>
<dbReference type="OrthoDB" id="443402at2759"/>
<dbReference type="Proteomes" id="UP000015530">
    <property type="component" value="Unassembled WGS sequence"/>
</dbReference>
<reference evidence="5" key="1">
    <citation type="journal article" date="2013" name="Mol. Plant Microbe Interact.">
        <title>Global aspects of pacC regulation of pathogenicity genes in Colletotrichum gloeosporioides as revealed by transcriptome analysis.</title>
        <authorList>
            <person name="Alkan N."/>
            <person name="Meng X."/>
            <person name="Friedlander G."/>
            <person name="Reuveni E."/>
            <person name="Sukno S."/>
            <person name="Sherman A."/>
            <person name="Thon M."/>
            <person name="Fluhr R."/>
            <person name="Prusky D."/>
        </authorList>
    </citation>
    <scope>NUCLEOTIDE SEQUENCE [LARGE SCALE GENOMIC DNA]</scope>
    <source>
        <strain evidence="5">Cg-14</strain>
    </source>
</reference>
<name>T0LGV4_COLGC</name>
<evidence type="ECO:0000259" key="3">
    <source>
        <dbReference type="Pfam" id="PF25053"/>
    </source>
</evidence>
<feature type="domain" description="DUF7791" evidence="3">
    <location>
        <begin position="231"/>
        <end position="388"/>
    </location>
</feature>
<accession>T0LGV4</accession>
<keyword evidence="1" id="KW-0677">Repeat</keyword>
<dbReference type="AlphaFoldDB" id="T0LGV4"/>
<dbReference type="InterPro" id="IPR056693">
    <property type="entry name" value="DUF7791"/>
</dbReference>
<organism evidence="4 5">
    <name type="scientific">Colletotrichum gloeosporioides (strain Cg-14)</name>
    <name type="common">Anthracnose fungus</name>
    <name type="synonym">Glomerella cingulata</name>
    <dbReference type="NCBI Taxonomy" id="1237896"/>
    <lineage>
        <taxon>Eukaryota</taxon>
        <taxon>Fungi</taxon>
        <taxon>Dikarya</taxon>
        <taxon>Ascomycota</taxon>
        <taxon>Pezizomycotina</taxon>
        <taxon>Sordariomycetes</taxon>
        <taxon>Hypocreomycetidae</taxon>
        <taxon>Glomerellales</taxon>
        <taxon>Glomerellaceae</taxon>
        <taxon>Colletotrichum</taxon>
        <taxon>Colletotrichum gloeosporioides species complex</taxon>
    </lineage>
</organism>
<comment type="caution">
    <text evidence="4">The sequence shown here is derived from an EMBL/GenBank/DDBJ whole genome shotgun (WGS) entry which is preliminary data.</text>
</comment>
<evidence type="ECO:0000313" key="5">
    <source>
        <dbReference type="Proteomes" id="UP000015530"/>
    </source>
</evidence>
<evidence type="ECO:0000259" key="2">
    <source>
        <dbReference type="Pfam" id="PF24883"/>
    </source>
</evidence>
<gene>
    <name evidence="4" type="ORF">CGLO_13440</name>
</gene>
<protein>
    <recommendedName>
        <fullName evidence="6">NACHT domain-containing protein</fullName>
    </recommendedName>
</protein>
<feature type="domain" description="Nephrocystin 3-like N-terminal" evidence="2">
    <location>
        <begin position="3"/>
        <end position="119"/>
    </location>
</feature>
<evidence type="ECO:0000313" key="4">
    <source>
        <dbReference type="EMBL" id="EQB47430.1"/>
    </source>
</evidence>
<evidence type="ECO:0000256" key="1">
    <source>
        <dbReference type="ARBA" id="ARBA00022737"/>
    </source>
</evidence>
<dbReference type="STRING" id="1237896.T0LGV4"/>
<dbReference type="Pfam" id="PF24883">
    <property type="entry name" value="NPHP3_N"/>
    <property type="match status" value="1"/>
</dbReference>